<keyword evidence="8" id="KW-0408">Iron</keyword>
<evidence type="ECO:0000256" key="7">
    <source>
        <dbReference type="PIRSR" id="PIRSR602481-1"/>
    </source>
</evidence>
<comment type="cofactor">
    <cofactor evidence="8">
        <name>Mn(2+)</name>
        <dbReference type="ChEBI" id="CHEBI:29035"/>
    </cofactor>
    <cofactor evidence="8">
        <name>Fe(2+)</name>
        <dbReference type="ChEBI" id="CHEBI:29033"/>
    </cofactor>
    <text evidence="8">Binds 1 Mn(2+) or Fe(2+) ion per subunit.</text>
</comment>
<evidence type="ECO:0000256" key="2">
    <source>
        <dbReference type="ARBA" id="ARBA00022491"/>
    </source>
</evidence>
<evidence type="ECO:0000256" key="8">
    <source>
        <dbReference type="PIRSR" id="PIRSR602481-2"/>
    </source>
</evidence>
<feature type="binding site" evidence="8">
    <location>
        <position position="97"/>
    </location>
    <ligand>
        <name>Fe cation</name>
        <dbReference type="ChEBI" id="CHEBI:24875"/>
    </ligand>
</feature>
<dbReference type="InterPro" id="IPR002481">
    <property type="entry name" value="FUR"/>
</dbReference>
<dbReference type="InterPro" id="IPR036390">
    <property type="entry name" value="WH_DNA-bd_sf"/>
</dbReference>
<reference evidence="9" key="1">
    <citation type="journal article" date="2021" name="PeerJ">
        <title>Extensive microbial diversity within the chicken gut microbiome revealed by metagenomics and culture.</title>
        <authorList>
            <person name="Gilroy R."/>
            <person name="Ravi A."/>
            <person name="Getino M."/>
            <person name="Pursley I."/>
            <person name="Horton D.L."/>
            <person name="Alikhan N.F."/>
            <person name="Baker D."/>
            <person name="Gharbi K."/>
            <person name="Hall N."/>
            <person name="Watson M."/>
            <person name="Adriaenssens E.M."/>
            <person name="Foster-Nyarko E."/>
            <person name="Jarju S."/>
            <person name="Secka A."/>
            <person name="Antonio M."/>
            <person name="Oren A."/>
            <person name="Chaudhuri R.R."/>
            <person name="La Ragione R."/>
            <person name="Hildebrand F."/>
            <person name="Pallen M.J."/>
        </authorList>
    </citation>
    <scope>NUCLEOTIDE SEQUENCE</scope>
    <source>
        <strain evidence="9">Gambia11-129</strain>
    </source>
</reference>
<dbReference type="Pfam" id="PF01475">
    <property type="entry name" value="FUR"/>
    <property type="match status" value="1"/>
</dbReference>
<dbReference type="GO" id="GO:0045892">
    <property type="term" value="P:negative regulation of DNA-templated transcription"/>
    <property type="evidence" value="ECO:0007669"/>
    <property type="project" value="TreeGrafter"/>
</dbReference>
<accession>A0A9D1PSF2</accession>
<dbReference type="SUPFAM" id="SSF46785">
    <property type="entry name" value="Winged helix' DNA-binding domain"/>
    <property type="match status" value="1"/>
</dbReference>
<feature type="binding site" evidence="7">
    <location>
        <position position="85"/>
    </location>
    <ligand>
        <name>Zn(2+)</name>
        <dbReference type="ChEBI" id="CHEBI:29105"/>
    </ligand>
</feature>
<feature type="binding site" evidence="7">
    <location>
        <position position="82"/>
    </location>
    <ligand>
        <name>Zn(2+)</name>
        <dbReference type="ChEBI" id="CHEBI:29105"/>
    </ligand>
</feature>
<comment type="similarity">
    <text evidence="1">Belongs to the Fur family.</text>
</comment>
<sequence>MNKRNTLQKDITFQTIKEMHDHPTAEEVYSAVHINYPSISKATVYRNLADLEESGALKRIRKVGSGSDRYDCNTSFHYHARCSECGKVFDVNLDIREDLLSLARSMYGKVTSYDIIFNGICAHCAQEEK</sequence>
<name>A0A9D1PSF2_9SPIO</name>
<keyword evidence="2" id="KW-0678">Repressor</keyword>
<keyword evidence="7" id="KW-0479">Metal-binding</keyword>
<comment type="caution">
    <text evidence="9">The sequence shown here is derived from an EMBL/GenBank/DDBJ whole genome shotgun (WGS) entry which is preliminary data.</text>
</comment>
<dbReference type="Gene3D" id="1.10.10.10">
    <property type="entry name" value="Winged helix-like DNA-binding domain superfamily/Winged helix DNA-binding domain"/>
    <property type="match status" value="1"/>
</dbReference>
<dbReference type="PANTHER" id="PTHR33202:SF7">
    <property type="entry name" value="FERRIC UPTAKE REGULATION PROTEIN"/>
    <property type="match status" value="1"/>
</dbReference>
<dbReference type="AlphaFoldDB" id="A0A9D1PSF2"/>
<evidence type="ECO:0000313" key="9">
    <source>
        <dbReference type="EMBL" id="HIV98718.1"/>
    </source>
</evidence>
<keyword evidence="6" id="KW-0804">Transcription</keyword>
<dbReference type="PANTHER" id="PTHR33202">
    <property type="entry name" value="ZINC UPTAKE REGULATION PROTEIN"/>
    <property type="match status" value="1"/>
</dbReference>
<dbReference type="Proteomes" id="UP000823936">
    <property type="component" value="Unassembled WGS sequence"/>
</dbReference>
<dbReference type="EMBL" id="DXHU01000013">
    <property type="protein sequence ID" value="HIV98718.1"/>
    <property type="molecule type" value="Genomic_DNA"/>
</dbReference>
<comment type="cofactor">
    <cofactor evidence="7">
        <name>Zn(2+)</name>
        <dbReference type="ChEBI" id="CHEBI:29105"/>
    </cofactor>
    <text evidence="7">Binds 1 zinc ion per subunit.</text>
</comment>
<keyword evidence="3 7" id="KW-0862">Zinc</keyword>
<keyword evidence="4" id="KW-0805">Transcription regulation</keyword>
<dbReference type="GO" id="GO:0003700">
    <property type="term" value="F:DNA-binding transcription factor activity"/>
    <property type="evidence" value="ECO:0007669"/>
    <property type="project" value="InterPro"/>
</dbReference>
<dbReference type="GO" id="GO:0000976">
    <property type="term" value="F:transcription cis-regulatory region binding"/>
    <property type="evidence" value="ECO:0007669"/>
    <property type="project" value="TreeGrafter"/>
</dbReference>
<dbReference type="GO" id="GO:0008270">
    <property type="term" value="F:zinc ion binding"/>
    <property type="evidence" value="ECO:0007669"/>
    <property type="project" value="TreeGrafter"/>
</dbReference>
<evidence type="ECO:0000256" key="3">
    <source>
        <dbReference type="ARBA" id="ARBA00022833"/>
    </source>
</evidence>
<reference evidence="9" key="2">
    <citation type="submission" date="2021-04" db="EMBL/GenBank/DDBJ databases">
        <authorList>
            <person name="Gilroy R."/>
        </authorList>
    </citation>
    <scope>NUCLEOTIDE SEQUENCE</scope>
    <source>
        <strain evidence="9">Gambia11-129</strain>
    </source>
</reference>
<gene>
    <name evidence="9" type="ORF">IAB12_02925</name>
</gene>
<feature type="binding site" evidence="7">
    <location>
        <position position="121"/>
    </location>
    <ligand>
        <name>Zn(2+)</name>
        <dbReference type="ChEBI" id="CHEBI:29105"/>
    </ligand>
</feature>
<protein>
    <submittedName>
        <fullName evidence="9">Transcriptional repressor</fullName>
    </submittedName>
</protein>
<organism evidence="9 10">
    <name type="scientific">Candidatus Ornithospirochaeta avicola</name>
    <dbReference type="NCBI Taxonomy" id="2840896"/>
    <lineage>
        <taxon>Bacteria</taxon>
        <taxon>Pseudomonadati</taxon>
        <taxon>Spirochaetota</taxon>
        <taxon>Spirochaetia</taxon>
        <taxon>Spirochaetales</taxon>
        <taxon>Spirochaetaceae</taxon>
        <taxon>Spirochaetaceae incertae sedis</taxon>
        <taxon>Candidatus Ornithospirochaeta</taxon>
    </lineage>
</organism>
<dbReference type="CDD" id="cd07153">
    <property type="entry name" value="Fur_like"/>
    <property type="match status" value="1"/>
</dbReference>
<evidence type="ECO:0000256" key="1">
    <source>
        <dbReference type="ARBA" id="ARBA00007957"/>
    </source>
</evidence>
<dbReference type="GO" id="GO:1900376">
    <property type="term" value="P:regulation of secondary metabolite biosynthetic process"/>
    <property type="evidence" value="ECO:0007669"/>
    <property type="project" value="TreeGrafter"/>
</dbReference>
<evidence type="ECO:0000256" key="5">
    <source>
        <dbReference type="ARBA" id="ARBA00023125"/>
    </source>
</evidence>
<dbReference type="InterPro" id="IPR036388">
    <property type="entry name" value="WH-like_DNA-bd_sf"/>
</dbReference>
<dbReference type="Gene3D" id="3.30.1490.190">
    <property type="match status" value="1"/>
</dbReference>
<evidence type="ECO:0000256" key="4">
    <source>
        <dbReference type="ARBA" id="ARBA00023015"/>
    </source>
</evidence>
<proteinExistence type="inferred from homology"/>
<keyword evidence="5" id="KW-0238">DNA-binding</keyword>
<evidence type="ECO:0000256" key="6">
    <source>
        <dbReference type="ARBA" id="ARBA00023163"/>
    </source>
</evidence>
<dbReference type="InterPro" id="IPR043135">
    <property type="entry name" value="Fur_C"/>
</dbReference>
<evidence type="ECO:0000313" key="10">
    <source>
        <dbReference type="Proteomes" id="UP000823936"/>
    </source>
</evidence>
<feature type="binding site" evidence="7">
    <location>
        <position position="124"/>
    </location>
    <ligand>
        <name>Zn(2+)</name>
        <dbReference type="ChEBI" id="CHEBI:29105"/>
    </ligand>
</feature>